<accession>A0A023ZYK0</accession>
<sequence>MTDTTPPRCAVHTCNRPRHDNRPICNRCMRRAGETLVKRWFATKRTILHHPDVDEYRIRLTGIENRMILNATAYQQIKDTGQRPMWNPRQQVWENPRERAQPIIAAVIRNHAFGRDPNNDADVIDRLIADLYPTDA</sequence>
<organism evidence="1 2">
    <name type="scientific">Mycobacterium phage HH92</name>
    <dbReference type="NCBI Taxonomy" id="1471543"/>
    <lineage>
        <taxon>Viruses</taxon>
        <taxon>Duplodnaviria</taxon>
        <taxon>Heunggongvirae</taxon>
        <taxon>Uroviricota</taxon>
        <taxon>Caudoviricetes</taxon>
        <taxon>Gilesvirus</taxon>
        <taxon>Gilesvirus giles</taxon>
    </lineage>
</organism>
<proteinExistence type="predicted"/>
<protein>
    <submittedName>
        <fullName evidence="1">Uncharacterized protein</fullName>
    </submittedName>
</protein>
<dbReference type="Proteomes" id="UP000024437">
    <property type="component" value="Genome"/>
</dbReference>
<reference evidence="1 2" key="1">
    <citation type="submission" date="2014-03" db="EMBL/GenBank/DDBJ databases">
        <authorList>
            <person name="Bragg J."/>
            <person name="Chandler A.Y."/>
            <person name="Dehn A."/>
            <person name="Hefner M."/>
            <person name="Petersen P."/>
            <person name="Wilson J."/>
            <person name="Zeba F."/>
            <person name="Zegers G.P."/>
            <person name="Page S.T."/>
            <person name="Bradley K.W."/>
            <person name="Clarke D.Q."/>
            <person name="Lewis M.F."/>
            <person name="Barker L.P."/>
            <person name="Bailey C."/>
            <person name="Asai D.J."/>
            <person name="Garber M.L."/>
            <person name="Bowman C.A."/>
            <person name="Russell D.A."/>
            <person name="Pope W.H."/>
            <person name="Jacobs-Sera D."/>
            <person name="Hendrix R.W."/>
            <person name="Hatfull G.F."/>
        </authorList>
    </citation>
    <scope>NUCLEOTIDE SEQUENCE [LARGE SCALE GENOMIC DNA]</scope>
</reference>
<gene>
    <name evidence="1" type="primary">80</name>
    <name evidence="1" type="ORF">PBI_HH92_80</name>
</gene>
<evidence type="ECO:0000313" key="1">
    <source>
        <dbReference type="EMBL" id="AHY84265.1"/>
    </source>
</evidence>
<evidence type="ECO:0000313" key="2">
    <source>
        <dbReference type="Proteomes" id="UP000024437"/>
    </source>
</evidence>
<dbReference type="EMBL" id="KJ538722">
    <property type="protein sequence ID" value="AHY84265.1"/>
    <property type="molecule type" value="Genomic_DNA"/>
</dbReference>
<name>A0A023ZYK0_9CAUD</name>